<keyword evidence="2" id="KW-1185">Reference proteome</keyword>
<accession>A0AAV0CA43</accession>
<protein>
    <submittedName>
        <fullName evidence="1">Uncharacterized protein</fullName>
    </submittedName>
</protein>
<dbReference type="Proteomes" id="UP001152523">
    <property type="component" value="Unassembled WGS sequence"/>
</dbReference>
<evidence type="ECO:0000313" key="1">
    <source>
        <dbReference type="EMBL" id="CAH9072414.1"/>
    </source>
</evidence>
<sequence>MMSAPQLTCIAESSLSNVKLVTLKKRFLGGNPCFS</sequence>
<gene>
    <name evidence="1" type="ORF">CEPIT_LOCUS4294</name>
</gene>
<evidence type="ECO:0000313" key="2">
    <source>
        <dbReference type="Proteomes" id="UP001152523"/>
    </source>
</evidence>
<name>A0AAV0CA43_9ASTE</name>
<organism evidence="1 2">
    <name type="scientific">Cuscuta epithymum</name>
    <dbReference type="NCBI Taxonomy" id="186058"/>
    <lineage>
        <taxon>Eukaryota</taxon>
        <taxon>Viridiplantae</taxon>
        <taxon>Streptophyta</taxon>
        <taxon>Embryophyta</taxon>
        <taxon>Tracheophyta</taxon>
        <taxon>Spermatophyta</taxon>
        <taxon>Magnoliopsida</taxon>
        <taxon>eudicotyledons</taxon>
        <taxon>Gunneridae</taxon>
        <taxon>Pentapetalae</taxon>
        <taxon>asterids</taxon>
        <taxon>lamiids</taxon>
        <taxon>Solanales</taxon>
        <taxon>Convolvulaceae</taxon>
        <taxon>Cuscuteae</taxon>
        <taxon>Cuscuta</taxon>
        <taxon>Cuscuta subgen. Cuscuta</taxon>
    </lineage>
</organism>
<dbReference type="EMBL" id="CAMAPF010000022">
    <property type="protein sequence ID" value="CAH9072414.1"/>
    <property type="molecule type" value="Genomic_DNA"/>
</dbReference>
<dbReference type="AlphaFoldDB" id="A0AAV0CA43"/>
<comment type="caution">
    <text evidence="1">The sequence shown here is derived from an EMBL/GenBank/DDBJ whole genome shotgun (WGS) entry which is preliminary data.</text>
</comment>
<reference evidence="1" key="1">
    <citation type="submission" date="2022-07" db="EMBL/GenBank/DDBJ databases">
        <authorList>
            <person name="Macas J."/>
            <person name="Novak P."/>
            <person name="Neumann P."/>
        </authorList>
    </citation>
    <scope>NUCLEOTIDE SEQUENCE</scope>
</reference>
<proteinExistence type="predicted"/>